<reference evidence="2" key="1">
    <citation type="journal article" date="2014" name="Nucleic Acids Res.">
        <title>The evolutionary dynamics of variant antigen genes in Babesia reveal a history of genomic innovation underlying host-parasite interaction.</title>
        <authorList>
            <person name="Jackson A.P."/>
            <person name="Otto T.D."/>
            <person name="Darby A."/>
            <person name="Ramaprasad A."/>
            <person name="Xia D."/>
            <person name="Echaide I.E."/>
            <person name="Farber M."/>
            <person name="Gahlot S."/>
            <person name="Gamble J."/>
            <person name="Gupta D."/>
            <person name="Gupta Y."/>
            <person name="Jackson L."/>
            <person name="Malandrin L."/>
            <person name="Malas T.B."/>
            <person name="Moussa E."/>
            <person name="Nair M."/>
            <person name="Reid A.J."/>
            <person name="Sanders M."/>
            <person name="Sharma J."/>
            <person name="Tracey A."/>
            <person name="Quail M.A."/>
            <person name="Weir W."/>
            <person name="Wastling J.M."/>
            <person name="Hall N."/>
            <person name="Willadsen P."/>
            <person name="Lingelbach K."/>
            <person name="Shiels B."/>
            <person name="Tait A."/>
            <person name="Berriman M."/>
            <person name="Allred D.R."/>
            <person name="Pain A."/>
        </authorList>
    </citation>
    <scope>NUCLEOTIDE SEQUENCE</scope>
    <source>
        <strain evidence="2">1802A</strain>
    </source>
</reference>
<keyword evidence="3" id="KW-1185">Reference proteome</keyword>
<accession>A0AAD9G933</accession>
<gene>
    <name evidence="2" type="ORF">X943_003517</name>
</gene>
<keyword evidence="1" id="KW-1133">Transmembrane helix</keyword>
<proteinExistence type="predicted"/>
<keyword evidence="1" id="KW-0812">Transmembrane</keyword>
<evidence type="ECO:0000256" key="1">
    <source>
        <dbReference type="SAM" id="Phobius"/>
    </source>
</evidence>
<comment type="caution">
    <text evidence="2">The sequence shown here is derived from an EMBL/GenBank/DDBJ whole genome shotgun (WGS) entry which is preliminary data.</text>
</comment>
<sequence length="388" mass="43353">MDGTTATPPVEAHSQEMRARVMGYIHICMVIVTLASIILYTSTEAIPELKSETNVEPQRVGFDIMYPPKVMPIAQIDPAMPNTKVYLHNALTLARTNFNLANLAKTVNIEPSRILGVANDSTLRWTSHSEKALNFAPHNKLYGLTGLYVTSFNGNEKVTALLRMPREVCQAQTASWTCQSKEENKHFDNTHCVVIIAASTINDVLDVAKVAAETQKINLNEPVIKGAFCGNPLLQRIAAGYNSVFFLNRKQDSEGTDRDYMLCKYNTETLELSQCTDIGTKYARYNKPMALIYDAFVDAVFTLQYDRDRVPSMLAFDGQVLNPKTMINSFPSPSGKHTDVKLFHQRTGFFLHSEAFDGNIVFHGDLSIYEVECIVNLESGRVVTIRPI</sequence>
<feature type="transmembrane region" description="Helical" evidence="1">
    <location>
        <begin position="21"/>
        <end position="40"/>
    </location>
</feature>
<name>A0AAD9G933_BABDI</name>
<protein>
    <submittedName>
        <fullName evidence="2">Uncharacterized protein</fullName>
    </submittedName>
</protein>
<evidence type="ECO:0000313" key="2">
    <source>
        <dbReference type="EMBL" id="KAK1934077.1"/>
    </source>
</evidence>
<evidence type="ECO:0000313" key="3">
    <source>
        <dbReference type="Proteomes" id="UP001195914"/>
    </source>
</evidence>
<dbReference type="Proteomes" id="UP001195914">
    <property type="component" value="Unassembled WGS sequence"/>
</dbReference>
<organism evidence="2 3">
    <name type="scientific">Babesia divergens</name>
    <dbReference type="NCBI Taxonomy" id="32595"/>
    <lineage>
        <taxon>Eukaryota</taxon>
        <taxon>Sar</taxon>
        <taxon>Alveolata</taxon>
        <taxon>Apicomplexa</taxon>
        <taxon>Aconoidasida</taxon>
        <taxon>Piroplasmida</taxon>
        <taxon>Babesiidae</taxon>
        <taxon>Babesia</taxon>
    </lineage>
</organism>
<keyword evidence="1" id="KW-0472">Membrane</keyword>
<dbReference type="EMBL" id="JAHBMH010000067">
    <property type="protein sequence ID" value="KAK1934077.1"/>
    <property type="molecule type" value="Genomic_DNA"/>
</dbReference>
<dbReference type="AlphaFoldDB" id="A0AAD9G933"/>
<reference evidence="2" key="2">
    <citation type="submission" date="2021-05" db="EMBL/GenBank/DDBJ databases">
        <authorList>
            <person name="Pain A."/>
        </authorList>
    </citation>
    <scope>NUCLEOTIDE SEQUENCE</scope>
    <source>
        <strain evidence="2">1802A</strain>
    </source>
</reference>